<dbReference type="InterPro" id="IPR057264">
    <property type="entry name" value="Ribosomal_uL24_C"/>
</dbReference>
<evidence type="ECO:0000259" key="6">
    <source>
        <dbReference type="SMART" id="SM00739"/>
    </source>
</evidence>
<dbReference type="InterPro" id="IPR005825">
    <property type="entry name" value="Ribosomal_uL24_CS"/>
</dbReference>
<feature type="domain" description="KOW" evidence="6">
    <location>
        <begin position="31"/>
        <end position="58"/>
    </location>
</feature>
<dbReference type="GO" id="GO:0003735">
    <property type="term" value="F:structural constituent of ribosome"/>
    <property type="evidence" value="ECO:0007669"/>
    <property type="project" value="InterPro"/>
</dbReference>
<dbReference type="InterPro" id="IPR008991">
    <property type="entry name" value="Translation_prot_SH3-like_sf"/>
</dbReference>
<dbReference type="NCBIfam" id="TIGR01079">
    <property type="entry name" value="rplX_bact"/>
    <property type="match status" value="1"/>
</dbReference>
<name>A0A061R2Z6_9CHLO</name>
<dbReference type="GO" id="GO:0005840">
    <property type="term" value="C:ribosome"/>
    <property type="evidence" value="ECO:0007669"/>
    <property type="project" value="UniProtKB-KW"/>
</dbReference>
<dbReference type="Pfam" id="PF00467">
    <property type="entry name" value="KOW"/>
    <property type="match status" value="1"/>
</dbReference>
<dbReference type="PANTHER" id="PTHR12903">
    <property type="entry name" value="MITOCHONDRIAL RIBOSOMAL PROTEIN L24"/>
    <property type="match status" value="1"/>
</dbReference>
<gene>
    <name evidence="7" type="primary">RPLX</name>
    <name evidence="7" type="ORF">TSPGSL018_17256</name>
</gene>
<evidence type="ECO:0000256" key="2">
    <source>
        <dbReference type="ARBA" id="ARBA00022980"/>
    </source>
</evidence>
<feature type="region of interest" description="Disordered" evidence="5">
    <location>
        <begin position="193"/>
        <end position="233"/>
    </location>
</feature>
<dbReference type="GO" id="GO:1990904">
    <property type="term" value="C:ribonucleoprotein complex"/>
    <property type="evidence" value="ECO:0007669"/>
    <property type="project" value="UniProtKB-KW"/>
</dbReference>
<dbReference type="CDD" id="cd06089">
    <property type="entry name" value="KOW_RPL26"/>
    <property type="match status" value="1"/>
</dbReference>
<feature type="compositionally biased region" description="Low complexity" evidence="5">
    <location>
        <begin position="215"/>
        <end position="227"/>
    </location>
</feature>
<keyword evidence="3 4" id="KW-0687">Ribonucleoprotein</keyword>
<dbReference type="InterPro" id="IPR014722">
    <property type="entry name" value="Rib_uL2_dom2"/>
</dbReference>
<dbReference type="Pfam" id="PF17136">
    <property type="entry name" value="ribosomal_L24"/>
    <property type="match status" value="1"/>
</dbReference>
<accession>A0A061R2Z6</accession>
<protein>
    <submittedName>
        <fullName evidence="7">Large subunit ribosomal protein L24</fullName>
    </submittedName>
</protein>
<dbReference type="Gene3D" id="2.30.30.30">
    <property type="match status" value="1"/>
</dbReference>
<dbReference type="GO" id="GO:0006412">
    <property type="term" value="P:translation"/>
    <property type="evidence" value="ECO:0007669"/>
    <property type="project" value="InterPro"/>
</dbReference>
<dbReference type="AlphaFoldDB" id="A0A061R2Z6"/>
<dbReference type="GO" id="GO:0003723">
    <property type="term" value="F:RNA binding"/>
    <property type="evidence" value="ECO:0007669"/>
    <property type="project" value="InterPro"/>
</dbReference>
<evidence type="ECO:0000256" key="4">
    <source>
        <dbReference type="RuleBase" id="RU003477"/>
    </source>
</evidence>
<dbReference type="HAMAP" id="MF_01326_B">
    <property type="entry name" value="Ribosomal_uL24_B"/>
    <property type="match status" value="1"/>
</dbReference>
<evidence type="ECO:0000256" key="5">
    <source>
        <dbReference type="SAM" id="MobiDB-lite"/>
    </source>
</evidence>
<evidence type="ECO:0000256" key="3">
    <source>
        <dbReference type="ARBA" id="ARBA00023274"/>
    </source>
</evidence>
<dbReference type="SUPFAM" id="SSF50104">
    <property type="entry name" value="Translation proteins SH3-like domain"/>
    <property type="match status" value="1"/>
</dbReference>
<evidence type="ECO:0000313" key="7">
    <source>
        <dbReference type="EMBL" id="JAC64911.1"/>
    </source>
</evidence>
<dbReference type="InterPro" id="IPR003256">
    <property type="entry name" value="Ribosomal_uL24"/>
</dbReference>
<dbReference type="SMART" id="SM00739">
    <property type="entry name" value="KOW"/>
    <property type="match status" value="1"/>
</dbReference>
<dbReference type="InterPro" id="IPR041988">
    <property type="entry name" value="Ribosomal_uL24_KOW"/>
</dbReference>
<organism evidence="7">
    <name type="scientific">Tetraselmis sp. GSL018</name>
    <dbReference type="NCBI Taxonomy" id="582737"/>
    <lineage>
        <taxon>Eukaryota</taxon>
        <taxon>Viridiplantae</taxon>
        <taxon>Chlorophyta</taxon>
        <taxon>core chlorophytes</taxon>
        <taxon>Chlorodendrophyceae</taxon>
        <taxon>Chlorodendrales</taxon>
        <taxon>Chlorodendraceae</taxon>
        <taxon>Tetraselmis</taxon>
    </lineage>
</organism>
<dbReference type="EMBL" id="GBEZ01021878">
    <property type="protein sequence ID" value="JAC64911.1"/>
    <property type="molecule type" value="Transcribed_RNA"/>
</dbReference>
<keyword evidence="2 4" id="KW-0689">Ribosomal protein</keyword>
<comment type="similarity">
    <text evidence="1 4">Belongs to the universal ribosomal protein uL24 family.</text>
</comment>
<sequence length="233" mass="26058">MSGGPVRRVAGRMTKYDIRRKRGHIICNTWKIVRGDTVKIIAGKDKGLTGKVKKVIRDPYNPRVVMENLNMVWKHVKMQEGQEGGAKVRIPAPIQYSNVMLVDPVSGAAVRSVERMLEDGTKVRVSRGKNATGSVIPKAETALRRLTERNKPSVKDTPEEAVRRVTYDPERLVEDFRSFAAKVLAQPTYPRFQRPPLELENRKTGNRTGQGRDILPAAARAALRPPADFSGRP</sequence>
<evidence type="ECO:0000256" key="1">
    <source>
        <dbReference type="ARBA" id="ARBA00010618"/>
    </source>
</evidence>
<dbReference type="PROSITE" id="PS01108">
    <property type="entry name" value="RIBOSOMAL_L24"/>
    <property type="match status" value="1"/>
</dbReference>
<proteinExistence type="inferred from homology"/>
<dbReference type="InterPro" id="IPR005824">
    <property type="entry name" value="KOW"/>
</dbReference>
<reference evidence="7" key="1">
    <citation type="submission" date="2014-05" db="EMBL/GenBank/DDBJ databases">
        <title>The transcriptome of the halophilic microalga Tetraselmis sp. GSL018 isolated from the Great Salt Lake, Utah.</title>
        <authorList>
            <person name="Jinkerson R.E."/>
            <person name="D'Adamo S."/>
            <person name="Posewitz M.C."/>
        </authorList>
    </citation>
    <scope>NUCLEOTIDE SEQUENCE</scope>
    <source>
        <strain evidence="7">GSL018</strain>
    </source>
</reference>